<gene>
    <name evidence="7" type="ORF">IAD16_07640</name>
</gene>
<dbReference type="SUPFAM" id="SSF53383">
    <property type="entry name" value="PLP-dependent transferases"/>
    <property type="match status" value="1"/>
</dbReference>
<dbReference type="Gene3D" id="3.40.640.10">
    <property type="entry name" value="Type I PLP-dependent aspartate aminotransferase-like (Major domain)"/>
    <property type="match status" value="1"/>
</dbReference>
<dbReference type="Proteomes" id="UP000824091">
    <property type="component" value="Unassembled WGS sequence"/>
</dbReference>
<keyword evidence="3 7" id="KW-0032">Aminotransferase</keyword>
<dbReference type="EMBL" id="DVMO01000112">
    <property type="protein sequence ID" value="HIU28233.1"/>
    <property type="molecule type" value="Genomic_DNA"/>
</dbReference>
<dbReference type="Gene3D" id="3.90.1150.10">
    <property type="entry name" value="Aspartate Aminotransferase, domain 1"/>
    <property type="match status" value="1"/>
</dbReference>
<evidence type="ECO:0000313" key="7">
    <source>
        <dbReference type="EMBL" id="HIU28233.1"/>
    </source>
</evidence>
<dbReference type="InterPro" id="IPR015424">
    <property type="entry name" value="PyrdxlP-dep_Trfase"/>
</dbReference>
<evidence type="ECO:0000256" key="1">
    <source>
        <dbReference type="ARBA" id="ARBA00001933"/>
    </source>
</evidence>
<dbReference type="InterPro" id="IPR015421">
    <property type="entry name" value="PyrdxlP-dep_Trfase_major"/>
</dbReference>
<dbReference type="Pfam" id="PF00155">
    <property type="entry name" value="Aminotran_1_2"/>
    <property type="match status" value="1"/>
</dbReference>
<dbReference type="FunFam" id="3.40.640.10:FF:000033">
    <property type="entry name" value="Aspartate aminotransferase"/>
    <property type="match status" value="1"/>
</dbReference>
<dbReference type="GO" id="GO:0030170">
    <property type="term" value="F:pyridoxal phosphate binding"/>
    <property type="evidence" value="ECO:0007669"/>
    <property type="project" value="InterPro"/>
</dbReference>
<dbReference type="InterPro" id="IPR004839">
    <property type="entry name" value="Aminotransferase_I/II_large"/>
</dbReference>
<dbReference type="CDD" id="cd00609">
    <property type="entry name" value="AAT_like"/>
    <property type="match status" value="1"/>
</dbReference>
<sequence>MKHRFLAKKYWKDASTPFGTTNEKAARFDDCINLSLGDPDLITDKIIIDGAYQDALKGHTRYTNMYGDIELRNEIRKFYKDEYDLDIAPDEVIVTTSGLIAMYMALQAVLDEGDEVIIQSPFFTPYTAQVEMARGIPVELDTYEEEDFQINIERLKSLITPRTKALIINTPSNPTGSCLSAETLNEIARIAEEEDLIVIADDIYTSYSFEKDFIPFMSVPGMRERTITINSFSKNFIMTGWRVGNIIAPNFIVRVLKDMGENIVYSAPALSQRAALHALRNRNVIQPPIIAEYRKRMEYAAERINRIPWMSVITPPKGSFYLFINIKKSGLSSMDAADMILEKAHVLLLPGNAFGHCGEGYLRLACTVGVDKLEEAFDRIEKIEL</sequence>
<evidence type="ECO:0000313" key="8">
    <source>
        <dbReference type="Proteomes" id="UP000824091"/>
    </source>
</evidence>
<evidence type="ECO:0000256" key="2">
    <source>
        <dbReference type="ARBA" id="ARBA00007441"/>
    </source>
</evidence>
<comment type="caution">
    <text evidence="7">The sequence shown here is derived from an EMBL/GenBank/DDBJ whole genome shotgun (WGS) entry which is preliminary data.</text>
</comment>
<dbReference type="PANTHER" id="PTHR46383">
    <property type="entry name" value="ASPARTATE AMINOTRANSFERASE"/>
    <property type="match status" value="1"/>
</dbReference>
<protein>
    <submittedName>
        <fullName evidence="7">Pyridoxal phosphate-dependent aminotransferase</fullName>
    </submittedName>
</protein>
<comment type="similarity">
    <text evidence="2">Belongs to the class-I pyridoxal-phosphate-dependent aminotransferase family.</text>
</comment>
<evidence type="ECO:0000256" key="4">
    <source>
        <dbReference type="ARBA" id="ARBA00022679"/>
    </source>
</evidence>
<dbReference type="InterPro" id="IPR050596">
    <property type="entry name" value="AspAT/PAT-like"/>
</dbReference>
<comment type="cofactor">
    <cofactor evidence="1">
        <name>pyridoxal 5'-phosphate</name>
        <dbReference type="ChEBI" id="CHEBI:597326"/>
    </cofactor>
</comment>
<evidence type="ECO:0000256" key="5">
    <source>
        <dbReference type="ARBA" id="ARBA00022898"/>
    </source>
</evidence>
<dbReference type="PANTHER" id="PTHR46383:SF1">
    <property type="entry name" value="ASPARTATE AMINOTRANSFERASE"/>
    <property type="match status" value="1"/>
</dbReference>
<keyword evidence="5" id="KW-0663">Pyridoxal phosphate</keyword>
<accession>A0A9D1I6R3</accession>
<name>A0A9D1I6R3_9FIRM</name>
<dbReference type="NCBIfam" id="NF004975">
    <property type="entry name" value="PRK06348.1"/>
    <property type="match status" value="1"/>
</dbReference>
<dbReference type="AlphaFoldDB" id="A0A9D1I6R3"/>
<dbReference type="GO" id="GO:0006520">
    <property type="term" value="P:amino acid metabolic process"/>
    <property type="evidence" value="ECO:0007669"/>
    <property type="project" value="InterPro"/>
</dbReference>
<evidence type="ECO:0000256" key="3">
    <source>
        <dbReference type="ARBA" id="ARBA00022576"/>
    </source>
</evidence>
<feature type="domain" description="Aminotransferase class I/classII large" evidence="6">
    <location>
        <begin position="30"/>
        <end position="380"/>
    </location>
</feature>
<evidence type="ECO:0000259" key="6">
    <source>
        <dbReference type="Pfam" id="PF00155"/>
    </source>
</evidence>
<dbReference type="GO" id="GO:0008483">
    <property type="term" value="F:transaminase activity"/>
    <property type="evidence" value="ECO:0007669"/>
    <property type="project" value="UniProtKB-KW"/>
</dbReference>
<reference evidence="7" key="2">
    <citation type="journal article" date="2021" name="PeerJ">
        <title>Extensive microbial diversity within the chicken gut microbiome revealed by metagenomics and culture.</title>
        <authorList>
            <person name="Gilroy R."/>
            <person name="Ravi A."/>
            <person name="Getino M."/>
            <person name="Pursley I."/>
            <person name="Horton D.L."/>
            <person name="Alikhan N.F."/>
            <person name="Baker D."/>
            <person name="Gharbi K."/>
            <person name="Hall N."/>
            <person name="Watson M."/>
            <person name="Adriaenssens E.M."/>
            <person name="Foster-Nyarko E."/>
            <person name="Jarju S."/>
            <person name="Secka A."/>
            <person name="Antonio M."/>
            <person name="Oren A."/>
            <person name="Chaudhuri R.R."/>
            <person name="La Ragione R."/>
            <person name="Hildebrand F."/>
            <person name="Pallen M.J."/>
        </authorList>
    </citation>
    <scope>NUCLEOTIDE SEQUENCE</scope>
    <source>
        <strain evidence="7">11300</strain>
    </source>
</reference>
<proteinExistence type="inferred from homology"/>
<dbReference type="InterPro" id="IPR015422">
    <property type="entry name" value="PyrdxlP-dep_Trfase_small"/>
</dbReference>
<keyword evidence="4" id="KW-0808">Transferase</keyword>
<reference evidence="7" key="1">
    <citation type="submission" date="2020-10" db="EMBL/GenBank/DDBJ databases">
        <authorList>
            <person name="Gilroy R."/>
        </authorList>
    </citation>
    <scope>NUCLEOTIDE SEQUENCE</scope>
    <source>
        <strain evidence="7">11300</strain>
    </source>
</reference>
<organism evidence="7 8">
    <name type="scientific">Candidatus Fimisoma avicola</name>
    <dbReference type="NCBI Taxonomy" id="2840826"/>
    <lineage>
        <taxon>Bacteria</taxon>
        <taxon>Bacillati</taxon>
        <taxon>Bacillota</taxon>
        <taxon>Clostridia</taxon>
        <taxon>Eubacteriales</taxon>
        <taxon>Candidatus Fimisoma</taxon>
    </lineage>
</organism>